<evidence type="ECO:0000313" key="3">
    <source>
        <dbReference type="EMBL" id="SFF95500.1"/>
    </source>
</evidence>
<evidence type="ECO:0008006" key="6">
    <source>
        <dbReference type="Google" id="ProtNLM"/>
    </source>
</evidence>
<reference evidence="2 5" key="2">
    <citation type="submission" date="2018-03" db="EMBL/GenBank/DDBJ databases">
        <title>The uncultured portion of the human microbiome is neutrally assembled.</title>
        <authorList>
            <person name="Jeraldo P."/>
            <person name="Boardman L."/>
            <person name="White B.A."/>
            <person name="Nelson H."/>
            <person name="Goldenfeld N."/>
            <person name="Chia N."/>
        </authorList>
    </citation>
    <scope>NUCLEOTIDE SEQUENCE [LARGE SCALE GENOMIC DNA]</scope>
    <source>
        <strain evidence="2">CIM:MAG 903</strain>
    </source>
</reference>
<evidence type="ECO:0000313" key="5">
    <source>
        <dbReference type="Proteomes" id="UP000246114"/>
    </source>
</evidence>
<feature type="transmembrane region" description="Helical" evidence="1">
    <location>
        <begin position="408"/>
        <end position="426"/>
    </location>
</feature>
<dbReference type="OrthoDB" id="9770043at2"/>
<dbReference type="EMBL" id="FOOE01000017">
    <property type="protein sequence ID" value="SFF95500.1"/>
    <property type="molecule type" value="Genomic_DNA"/>
</dbReference>
<dbReference type="RefSeq" id="WP_027639146.1">
    <property type="nucleotide sequence ID" value="NZ_BAAACD010000003.1"/>
</dbReference>
<dbReference type="InterPro" id="IPR011041">
    <property type="entry name" value="Quinoprot_gluc/sorb_DH_b-prop"/>
</dbReference>
<dbReference type="eggNOG" id="COG2133">
    <property type="taxonomic scope" value="Bacteria"/>
</dbReference>
<evidence type="ECO:0000313" key="4">
    <source>
        <dbReference type="Proteomes" id="UP000182135"/>
    </source>
</evidence>
<dbReference type="SUPFAM" id="SSF50952">
    <property type="entry name" value="Soluble quinoprotein glucose dehydrogenase"/>
    <property type="match status" value="1"/>
</dbReference>
<name>A0A1I2MX90_9CLOT</name>
<evidence type="ECO:0000256" key="1">
    <source>
        <dbReference type="SAM" id="Phobius"/>
    </source>
</evidence>
<keyword evidence="4" id="KW-1185">Reference proteome</keyword>
<proteinExistence type="predicted"/>
<dbReference type="Gene3D" id="2.120.10.30">
    <property type="entry name" value="TolB, C-terminal domain"/>
    <property type="match status" value="1"/>
</dbReference>
<dbReference type="Proteomes" id="UP000246114">
    <property type="component" value="Unassembled WGS sequence"/>
</dbReference>
<evidence type="ECO:0000313" key="2">
    <source>
        <dbReference type="EMBL" id="PWL54850.1"/>
    </source>
</evidence>
<gene>
    <name evidence="2" type="ORF">DBY38_03440</name>
    <name evidence="3" type="ORF">SAMN04487885_11736</name>
</gene>
<accession>A0A1I2MX90</accession>
<dbReference type="STRING" id="1529.SAMN04487885_11736"/>
<keyword evidence="1" id="KW-0472">Membrane</keyword>
<sequence length="432" mass="48770">MKKIFSKIIAGVIIVGMVLVLGKAYTSPTMNIKNKDMEWNIIYKGLKDSRDFTIDDEDNTFIAFRNKIQMIDSLGQSRIIYENKDLDIYDIEYFKGNIYISTDNRILSLNIKSGDIKEILKDIPNKGDYKKISLIASGNKLYASIGAATNSGVVGEDNDWIKDDPYFHDTTPIDIVVRGKNFNNGNTGAYSSYNTKVKEDDVIKASMPANASLISYDFSTEKWNLYCYGVRNIDSMDYNSNGEIYGTVGGIEPRGVRGIEGDSDYIYEFKSGKWYGWPDYSGGDPIISPRFISSTNEAMEYIIKKHPTKNPEVPYYQHSSLTALGTMAVDRNGILGEKDSIYFYDRQDKVIYTLEKKGTAKEKIKLSNGDINALKFTEESLRVLDGETGVLYDITKAKSSIINPMNNSTLYGSIIIIVSMIVAFAWKIRRRR</sequence>
<reference evidence="3 4" key="1">
    <citation type="submission" date="2016-10" db="EMBL/GenBank/DDBJ databases">
        <authorList>
            <person name="de Groot N.N."/>
        </authorList>
    </citation>
    <scope>NUCLEOTIDE SEQUENCE [LARGE SCALE GENOMIC DNA]</scope>
    <source>
        <strain evidence="3 4">NLAE-zl-G419</strain>
    </source>
</reference>
<keyword evidence="1" id="KW-1133">Transmembrane helix</keyword>
<dbReference type="GeneID" id="90545426"/>
<dbReference type="AlphaFoldDB" id="A0A1I2MX90"/>
<keyword evidence="1" id="KW-0812">Transmembrane</keyword>
<organism evidence="3 4">
    <name type="scientific">Clostridium cadaveris</name>
    <dbReference type="NCBI Taxonomy" id="1529"/>
    <lineage>
        <taxon>Bacteria</taxon>
        <taxon>Bacillati</taxon>
        <taxon>Bacillota</taxon>
        <taxon>Clostridia</taxon>
        <taxon>Eubacteriales</taxon>
        <taxon>Clostridiaceae</taxon>
        <taxon>Clostridium</taxon>
    </lineage>
</organism>
<dbReference type="InterPro" id="IPR011042">
    <property type="entry name" value="6-blade_b-propeller_TolB-like"/>
</dbReference>
<dbReference type="Proteomes" id="UP000182135">
    <property type="component" value="Unassembled WGS sequence"/>
</dbReference>
<protein>
    <recommendedName>
        <fullName evidence="6">Glucose / Sorbosone dehydrogenase</fullName>
    </recommendedName>
</protein>
<dbReference type="EMBL" id="QAMZ01000018">
    <property type="protein sequence ID" value="PWL54850.1"/>
    <property type="molecule type" value="Genomic_DNA"/>
</dbReference>